<comment type="caution">
    <text evidence="2">The sequence shown here is derived from an EMBL/GenBank/DDBJ whole genome shotgun (WGS) entry which is preliminary data.</text>
</comment>
<organism evidence="2 3">
    <name type="scientific">Rhizodiscina lignyota</name>
    <dbReference type="NCBI Taxonomy" id="1504668"/>
    <lineage>
        <taxon>Eukaryota</taxon>
        <taxon>Fungi</taxon>
        <taxon>Dikarya</taxon>
        <taxon>Ascomycota</taxon>
        <taxon>Pezizomycotina</taxon>
        <taxon>Dothideomycetes</taxon>
        <taxon>Pleosporomycetidae</taxon>
        <taxon>Aulographales</taxon>
        <taxon>Rhizodiscinaceae</taxon>
        <taxon>Rhizodiscina</taxon>
    </lineage>
</organism>
<proteinExistence type="predicted"/>
<gene>
    <name evidence="2" type="ORF">NA57DRAFT_81642</name>
</gene>
<feature type="region of interest" description="Disordered" evidence="1">
    <location>
        <begin position="166"/>
        <end position="219"/>
    </location>
</feature>
<evidence type="ECO:0000313" key="3">
    <source>
        <dbReference type="Proteomes" id="UP000799772"/>
    </source>
</evidence>
<feature type="compositionally biased region" description="Basic and acidic residues" evidence="1">
    <location>
        <begin position="75"/>
        <end position="93"/>
    </location>
</feature>
<dbReference type="Proteomes" id="UP000799772">
    <property type="component" value="Unassembled WGS sequence"/>
</dbReference>
<feature type="region of interest" description="Disordered" evidence="1">
    <location>
        <begin position="75"/>
        <end position="112"/>
    </location>
</feature>
<reference evidence="2" key="1">
    <citation type="journal article" date="2020" name="Stud. Mycol.">
        <title>101 Dothideomycetes genomes: a test case for predicting lifestyles and emergence of pathogens.</title>
        <authorList>
            <person name="Haridas S."/>
            <person name="Albert R."/>
            <person name="Binder M."/>
            <person name="Bloem J."/>
            <person name="Labutti K."/>
            <person name="Salamov A."/>
            <person name="Andreopoulos B."/>
            <person name="Baker S."/>
            <person name="Barry K."/>
            <person name="Bills G."/>
            <person name="Bluhm B."/>
            <person name="Cannon C."/>
            <person name="Castanera R."/>
            <person name="Culley D."/>
            <person name="Daum C."/>
            <person name="Ezra D."/>
            <person name="Gonzalez J."/>
            <person name="Henrissat B."/>
            <person name="Kuo A."/>
            <person name="Liang C."/>
            <person name="Lipzen A."/>
            <person name="Lutzoni F."/>
            <person name="Magnuson J."/>
            <person name="Mondo S."/>
            <person name="Nolan M."/>
            <person name="Ohm R."/>
            <person name="Pangilinan J."/>
            <person name="Park H.-J."/>
            <person name="Ramirez L."/>
            <person name="Alfaro M."/>
            <person name="Sun H."/>
            <person name="Tritt A."/>
            <person name="Yoshinaga Y."/>
            <person name="Zwiers L.-H."/>
            <person name="Turgeon B."/>
            <person name="Goodwin S."/>
            <person name="Spatafora J."/>
            <person name="Crous P."/>
            <person name="Grigoriev I."/>
        </authorList>
    </citation>
    <scope>NUCLEOTIDE SEQUENCE</scope>
    <source>
        <strain evidence="2">CBS 133067</strain>
    </source>
</reference>
<name>A0A9P4M1D1_9PEZI</name>
<dbReference type="AlphaFoldDB" id="A0A9P4M1D1"/>
<feature type="compositionally biased region" description="Basic and acidic residues" evidence="1">
    <location>
        <begin position="210"/>
        <end position="219"/>
    </location>
</feature>
<protein>
    <submittedName>
        <fullName evidence="2">Uncharacterized protein</fullName>
    </submittedName>
</protein>
<feature type="compositionally biased region" description="Polar residues" evidence="1">
    <location>
        <begin position="172"/>
        <end position="182"/>
    </location>
</feature>
<evidence type="ECO:0000256" key="1">
    <source>
        <dbReference type="SAM" id="MobiDB-lite"/>
    </source>
</evidence>
<keyword evidence="3" id="KW-1185">Reference proteome</keyword>
<accession>A0A9P4M1D1</accession>
<sequence length="317" mass="35824">MTKKFDGLDKNFDQRVPTLFKKGNEVHRSFGVFVTILISDSNGDAWFYRSADNPPVRPRKLRECRGPDAYITVEEARKSGTREGELKGGERWQTENNAETEAAPKPQQQSHTALPRFSELVQSLQNELIEHHGSSPNVSRKRQRTEEFRQDALARWSIKSNIRSVDPASPLVTDSSRSTSISHHGKRLFLTPGPPPPSASPEGENIDGSSSRDEVDADKQYTEWERLGSVIPKEKDFREPWEPWYPDTDEAVPDTFACFLIGTSYKDDRIHNQYCLCLVPTGHADGEFKRIGVCCWYGERVDVRSAGLGSTRTITIV</sequence>
<dbReference type="EMBL" id="ML978139">
    <property type="protein sequence ID" value="KAF2093310.1"/>
    <property type="molecule type" value="Genomic_DNA"/>
</dbReference>
<evidence type="ECO:0000313" key="2">
    <source>
        <dbReference type="EMBL" id="KAF2093310.1"/>
    </source>
</evidence>